<dbReference type="Proteomes" id="UP000054776">
    <property type="component" value="Unassembled WGS sequence"/>
</dbReference>
<comment type="caution">
    <text evidence="1">The sequence shown here is derived from an EMBL/GenBank/DDBJ whole genome shotgun (WGS) entry which is preliminary data.</text>
</comment>
<reference evidence="1 2" key="1">
    <citation type="submission" date="2015-01" db="EMBL/GenBank/DDBJ databases">
        <title>Evolution of Trichinella species and genotypes.</title>
        <authorList>
            <person name="Korhonen P.K."/>
            <person name="Edoardo P."/>
            <person name="Giuseppe L.R."/>
            <person name="Gasser R.B."/>
        </authorList>
    </citation>
    <scope>NUCLEOTIDE SEQUENCE [LARGE SCALE GENOMIC DNA]</scope>
    <source>
        <strain evidence="1">ISS3</strain>
    </source>
</reference>
<evidence type="ECO:0000313" key="2">
    <source>
        <dbReference type="Proteomes" id="UP000054776"/>
    </source>
</evidence>
<feature type="non-terminal residue" evidence="1">
    <location>
        <position position="1"/>
    </location>
</feature>
<name>A0A0V1BSV7_TRISP</name>
<dbReference type="AlphaFoldDB" id="A0A0V1BSV7"/>
<gene>
    <name evidence="1" type="ORF">T01_13929</name>
</gene>
<feature type="non-terminal residue" evidence="1">
    <location>
        <position position="76"/>
    </location>
</feature>
<dbReference type="EMBL" id="JYDH01000016">
    <property type="protein sequence ID" value="KRY39842.1"/>
    <property type="molecule type" value="Genomic_DNA"/>
</dbReference>
<keyword evidence="2" id="KW-1185">Reference proteome</keyword>
<accession>A0A0V1BSV7</accession>
<evidence type="ECO:0000313" key="1">
    <source>
        <dbReference type="EMBL" id="KRY39842.1"/>
    </source>
</evidence>
<organism evidence="1 2">
    <name type="scientific">Trichinella spiralis</name>
    <name type="common">Trichina worm</name>
    <dbReference type="NCBI Taxonomy" id="6334"/>
    <lineage>
        <taxon>Eukaryota</taxon>
        <taxon>Metazoa</taxon>
        <taxon>Ecdysozoa</taxon>
        <taxon>Nematoda</taxon>
        <taxon>Enoplea</taxon>
        <taxon>Dorylaimia</taxon>
        <taxon>Trichinellida</taxon>
        <taxon>Trichinellidae</taxon>
        <taxon>Trichinella</taxon>
    </lineage>
</organism>
<sequence>VSKCVQPDCAELSNLSICNQEKNSKFRKNFFHEKRENSKVYSPQNFENLKILFFSKNSVRILSRNPEYFEQKQVLV</sequence>
<dbReference type="InParanoid" id="A0A0V1BSV7"/>
<proteinExistence type="predicted"/>
<protein>
    <submittedName>
        <fullName evidence="1">Uncharacterized protein</fullName>
    </submittedName>
</protein>